<comment type="similarity">
    <text evidence="2">Belongs to the prenylcysteine oxidase family.</text>
</comment>
<evidence type="ECO:0000256" key="3">
    <source>
        <dbReference type="ARBA" id="ARBA00022630"/>
    </source>
</evidence>
<evidence type="ECO:0000256" key="1">
    <source>
        <dbReference type="ARBA" id="ARBA00001974"/>
    </source>
</evidence>
<feature type="domain" description="Prenylcysteine lyase" evidence="9">
    <location>
        <begin position="506"/>
        <end position="553"/>
    </location>
</feature>
<dbReference type="GO" id="GO:0001735">
    <property type="term" value="F:prenylcysteine oxidase activity"/>
    <property type="evidence" value="ECO:0007669"/>
    <property type="project" value="InterPro"/>
</dbReference>
<organism evidence="10 11">
    <name type="scientific">Linnemannia gamsii</name>
    <dbReference type="NCBI Taxonomy" id="64522"/>
    <lineage>
        <taxon>Eukaryota</taxon>
        <taxon>Fungi</taxon>
        <taxon>Fungi incertae sedis</taxon>
        <taxon>Mucoromycota</taxon>
        <taxon>Mortierellomycotina</taxon>
        <taxon>Mortierellomycetes</taxon>
        <taxon>Mortierellales</taxon>
        <taxon>Mortierellaceae</taxon>
        <taxon>Linnemannia</taxon>
    </lineage>
</organism>
<feature type="domain" description="Prenylcysteine lyase" evidence="9">
    <location>
        <begin position="156"/>
        <end position="452"/>
    </location>
</feature>
<dbReference type="GO" id="GO:0030328">
    <property type="term" value="P:prenylcysteine catabolic process"/>
    <property type="evidence" value="ECO:0007669"/>
    <property type="project" value="InterPro"/>
</dbReference>
<comment type="caution">
    <text evidence="10">The sequence shown here is derived from an EMBL/GenBank/DDBJ whole genome shotgun (WGS) entry which is preliminary data.</text>
</comment>
<dbReference type="Gene3D" id="3.50.50.60">
    <property type="entry name" value="FAD/NAD(P)-binding domain"/>
    <property type="match status" value="1"/>
</dbReference>
<dbReference type="Proteomes" id="UP000823405">
    <property type="component" value="Unassembled WGS sequence"/>
</dbReference>
<dbReference type="InterPro" id="IPR017046">
    <property type="entry name" value="Prenylcysteine_Oxase1"/>
</dbReference>
<evidence type="ECO:0000256" key="2">
    <source>
        <dbReference type="ARBA" id="ARBA00009967"/>
    </source>
</evidence>
<dbReference type="OrthoDB" id="437369at2759"/>
<dbReference type="InterPro" id="IPR010795">
    <property type="entry name" value="Prenylcys_lyase"/>
</dbReference>
<dbReference type="EMBL" id="JAAAIN010002116">
    <property type="protein sequence ID" value="KAG0296717.1"/>
    <property type="molecule type" value="Genomic_DNA"/>
</dbReference>
<dbReference type="SUPFAM" id="SSF51905">
    <property type="entry name" value="FAD/NAD(P)-binding domain"/>
    <property type="match status" value="1"/>
</dbReference>
<dbReference type="InterPro" id="IPR036188">
    <property type="entry name" value="FAD/NAD-bd_sf"/>
</dbReference>
<keyword evidence="6" id="KW-0560">Oxidoreductase</keyword>
<evidence type="ECO:0000256" key="7">
    <source>
        <dbReference type="ARBA" id="ARBA00023180"/>
    </source>
</evidence>
<dbReference type="AlphaFoldDB" id="A0A9P6QT67"/>
<comment type="cofactor">
    <cofactor evidence="1">
        <name>FAD</name>
        <dbReference type="ChEBI" id="CHEBI:57692"/>
    </cofactor>
</comment>
<keyword evidence="3" id="KW-0285">Flavoprotein</keyword>
<keyword evidence="5" id="KW-0274">FAD</keyword>
<reference evidence="10" key="1">
    <citation type="journal article" date="2020" name="Fungal Divers.">
        <title>Resolving the Mortierellaceae phylogeny through synthesis of multi-gene phylogenetics and phylogenomics.</title>
        <authorList>
            <person name="Vandepol N."/>
            <person name="Liber J."/>
            <person name="Desiro A."/>
            <person name="Na H."/>
            <person name="Kennedy M."/>
            <person name="Barry K."/>
            <person name="Grigoriev I.V."/>
            <person name="Miller A.N."/>
            <person name="O'Donnell K."/>
            <person name="Stajich J.E."/>
            <person name="Bonito G."/>
        </authorList>
    </citation>
    <scope>NUCLEOTIDE SEQUENCE</scope>
    <source>
        <strain evidence="10">NVP60</strain>
    </source>
</reference>
<keyword evidence="7" id="KW-0325">Glycoprotein</keyword>
<sequence length="562" mass="62375">MRVGYFSKMGAAVTAFFTPSTFQLSGGPSTPKELVPTKSVAIIGAGAGGTSAAYYLQKLLQPEGEPLHKHQLLYPTTITIFDQSDKIGGRCQVFFTTNPADPEKNIPEEELAIEVGASIFVKVNHHLADSSKDFGLKVKKLDDELLAIWDGDKFLFMESSWKLWSLLKGLARWGFAPLKLNRLLKSTLDNLLSFYSSPASYSSIHEFSTAHNLRSEASILSSEYLESHGISKQYAEEVVEVATRVNYGSNLDDIHALGALVTMAANDAQQIQGGNFQIFEGMVAKSGAEVRLETKIARIRKLAPQSEGEEPQFEVTTTGGQKQIFDYIILAAPIESTNIDFDISLPPQPKVHYRTIHATFVRGNVNPSYFYTPSSPVSSSTPSAKDFPTHILSTNSHAEFTSLSIQARLSNGETITKIFSPEPLSIDLLDRLYSNRTWVKHKEWKAYPKLMPIAFEGEEGGAEQPEEVVVEEDESVSSEHKQAVFEKKHAKQKTQKEEEQEAQKKAVEAWGQVEVVPGVFYVNSFEPLISTMETETIAGKNIARLVRDRIVGHCPVEKRLKR</sequence>
<keyword evidence="4" id="KW-0732">Signal</keyword>
<evidence type="ECO:0000313" key="10">
    <source>
        <dbReference type="EMBL" id="KAG0296717.1"/>
    </source>
</evidence>
<proteinExistence type="inferred from homology"/>
<evidence type="ECO:0000313" key="11">
    <source>
        <dbReference type="Proteomes" id="UP000823405"/>
    </source>
</evidence>
<feature type="region of interest" description="Disordered" evidence="8">
    <location>
        <begin position="477"/>
        <end position="499"/>
    </location>
</feature>
<protein>
    <recommendedName>
        <fullName evidence="9">Prenylcysteine lyase domain-containing protein</fullName>
    </recommendedName>
</protein>
<gene>
    <name evidence="10" type="ORF">BGZ97_004465</name>
</gene>
<dbReference type="Pfam" id="PF13450">
    <property type="entry name" value="NAD_binding_8"/>
    <property type="match status" value="1"/>
</dbReference>
<name>A0A9P6QT67_9FUNG</name>
<evidence type="ECO:0000256" key="5">
    <source>
        <dbReference type="ARBA" id="ARBA00022827"/>
    </source>
</evidence>
<evidence type="ECO:0000256" key="6">
    <source>
        <dbReference type="ARBA" id="ARBA00023002"/>
    </source>
</evidence>
<keyword evidence="11" id="KW-1185">Reference proteome</keyword>
<accession>A0A9P6QT67</accession>
<evidence type="ECO:0000256" key="8">
    <source>
        <dbReference type="SAM" id="MobiDB-lite"/>
    </source>
</evidence>
<dbReference type="PANTHER" id="PTHR15944:SF0">
    <property type="entry name" value="PRENYLCYSTEINE LYASE DOMAIN-CONTAINING PROTEIN"/>
    <property type="match status" value="1"/>
</dbReference>
<evidence type="ECO:0000256" key="4">
    <source>
        <dbReference type="ARBA" id="ARBA00022729"/>
    </source>
</evidence>
<dbReference type="Pfam" id="PF07156">
    <property type="entry name" value="Prenylcys_lyase"/>
    <property type="match status" value="2"/>
</dbReference>
<dbReference type="GO" id="GO:0030327">
    <property type="term" value="P:prenylated protein catabolic process"/>
    <property type="evidence" value="ECO:0007669"/>
    <property type="project" value="TreeGrafter"/>
</dbReference>
<feature type="compositionally biased region" description="Basic and acidic residues" evidence="8">
    <location>
        <begin position="477"/>
        <end position="487"/>
    </location>
</feature>
<evidence type="ECO:0000259" key="9">
    <source>
        <dbReference type="Pfam" id="PF07156"/>
    </source>
</evidence>
<dbReference type="PANTHER" id="PTHR15944">
    <property type="entry name" value="FARNESYLCYSTEINE LYASE"/>
    <property type="match status" value="1"/>
</dbReference>